<evidence type="ECO:0000256" key="7">
    <source>
        <dbReference type="ARBA" id="ARBA00023237"/>
    </source>
</evidence>
<keyword evidence="5" id="KW-0812">Transmembrane</keyword>
<dbReference type="SUPFAM" id="SSF56954">
    <property type="entry name" value="Outer membrane efflux proteins (OEP)"/>
    <property type="match status" value="1"/>
</dbReference>
<dbReference type="GO" id="GO:0015562">
    <property type="term" value="F:efflux transmembrane transporter activity"/>
    <property type="evidence" value="ECO:0007669"/>
    <property type="project" value="InterPro"/>
</dbReference>
<keyword evidence="6" id="KW-0472">Membrane</keyword>
<feature type="non-terminal residue" evidence="8">
    <location>
        <position position="1"/>
    </location>
</feature>
<evidence type="ECO:0000313" key="9">
    <source>
        <dbReference type="Proteomes" id="UP000231292"/>
    </source>
</evidence>
<dbReference type="GO" id="GO:0009279">
    <property type="term" value="C:cell outer membrane"/>
    <property type="evidence" value="ECO:0007669"/>
    <property type="project" value="UniProtKB-SubCell"/>
</dbReference>
<keyword evidence="7" id="KW-0998">Cell outer membrane</keyword>
<evidence type="ECO:0008006" key="10">
    <source>
        <dbReference type="Google" id="ProtNLM"/>
    </source>
</evidence>
<dbReference type="PANTHER" id="PTHR30026:SF20">
    <property type="entry name" value="OUTER MEMBRANE PROTEIN TOLC"/>
    <property type="match status" value="1"/>
</dbReference>
<comment type="subcellular location">
    <subcellularLocation>
        <location evidence="1">Cell outer membrane</location>
    </subcellularLocation>
</comment>
<evidence type="ECO:0000256" key="6">
    <source>
        <dbReference type="ARBA" id="ARBA00023136"/>
    </source>
</evidence>
<dbReference type="AlphaFoldDB" id="A0A2G9YKA2"/>
<evidence type="ECO:0000256" key="5">
    <source>
        <dbReference type="ARBA" id="ARBA00022692"/>
    </source>
</evidence>
<evidence type="ECO:0000313" key="8">
    <source>
        <dbReference type="EMBL" id="PIP19659.1"/>
    </source>
</evidence>
<comment type="similarity">
    <text evidence="2">Belongs to the outer membrane factor (OMF) (TC 1.B.17) family.</text>
</comment>
<dbReference type="PANTHER" id="PTHR30026">
    <property type="entry name" value="OUTER MEMBRANE PROTEIN TOLC"/>
    <property type="match status" value="1"/>
</dbReference>
<dbReference type="EMBL" id="PCRK01000030">
    <property type="protein sequence ID" value="PIP19659.1"/>
    <property type="molecule type" value="Genomic_DNA"/>
</dbReference>
<dbReference type="InterPro" id="IPR003423">
    <property type="entry name" value="OMP_efflux"/>
</dbReference>
<dbReference type="InterPro" id="IPR051906">
    <property type="entry name" value="TolC-like"/>
</dbReference>
<keyword evidence="3" id="KW-0813">Transport</keyword>
<organism evidence="8 9">
    <name type="scientific">Candidatus Sherwoodlollariibacterium unditelluris</name>
    <dbReference type="NCBI Taxonomy" id="1974757"/>
    <lineage>
        <taxon>Bacteria</taxon>
        <taxon>Pseudomonadati</taxon>
        <taxon>Candidatus Omnitrophota</taxon>
        <taxon>Candidatus Sherwoodlollariibacterium</taxon>
    </lineage>
</organism>
<gene>
    <name evidence="8" type="ORF">COX41_01695</name>
</gene>
<dbReference type="Gene3D" id="1.20.1600.10">
    <property type="entry name" value="Outer membrane efflux proteins (OEP)"/>
    <property type="match status" value="1"/>
</dbReference>
<name>A0A2G9YKA2_9BACT</name>
<keyword evidence="4" id="KW-1134">Transmembrane beta strand</keyword>
<proteinExistence type="inferred from homology"/>
<accession>A0A2G9YKA2</accession>
<reference evidence="8 9" key="1">
    <citation type="submission" date="2017-09" db="EMBL/GenBank/DDBJ databases">
        <title>Depth-based differentiation of microbial function through sediment-hosted aquifers and enrichment of novel symbionts in the deep terrestrial subsurface.</title>
        <authorList>
            <person name="Probst A.J."/>
            <person name="Ladd B."/>
            <person name="Jarett J.K."/>
            <person name="Geller-Mcgrath D.E."/>
            <person name="Sieber C.M."/>
            <person name="Emerson J.B."/>
            <person name="Anantharaman K."/>
            <person name="Thomas B.C."/>
            <person name="Malmstrom R."/>
            <person name="Stieglmeier M."/>
            <person name="Klingl A."/>
            <person name="Woyke T."/>
            <person name="Ryan C.M."/>
            <person name="Banfield J.F."/>
        </authorList>
    </citation>
    <scope>NUCLEOTIDE SEQUENCE [LARGE SCALE GENOMIC DNA]</scope>
    <source>
        <strain evidence="8">CG23_combo_of_CG06-09_8_20_14_all_41_10</strain>
    </source>
</reference>
<evidence type="ECO:0000256" key="1">
    <source>
        <dbReference type="ARBA" id="ARBA00004442"/>
    </source>
</evidence>
<dbReference type="Proteomes" id="UP000231292">
    <property type="component" value="Unassembled WGS sequence"/>
</dbReference>
<evidence type="ECO:0000256" key="4">
    <source>
        <dbReference type="ARBA" id="ARBA00022452"/>
    </source>
</evidence>
<evidence type="ECO:0000256" key="3">
    <source>
        <dbReference type="ARBA" id="ARBA00022448"/>
    </source>
</evidence>
<dbReference type="GO" id="GO:0015288">
    <property type="term" value="F:porin activity"/>
    <property type="evidence" value="ECO:0007669"/>
    <property type="project" value="TreeGrafter"/>
</dbReference>
<dbReference type="Pfam" id="PF02321">
    <property type="entry name" value="OEP"/>
    <property type="match status" value="1"/>
</dbReference>
<protein>
    <recommendedName>
        <fullName evidence="10">Transporter</fullName>
    </recommendedName>
</protein>
<dbReference type="GO" id="GO:1990281">
    <property type="term" value="C:efflux pump complex"/>
    <property type="evidence" value="ECO:0007669"/>
    <property type="project" value="TreeGrafter"/>
</dbReference>
<comment type="caution">
    <text evidence="8">The sequence shown here is derived from an EMBL/GenBank/DDBJ whole genome shotgun (WGS) entry which is preliminary data.</text>
</comment>
<evidence type="ECO:0000256" key="2">
    <source>
        <dbReference type="ARBA" id="ARBA00007613"/>
    </source>
</evidence>
<sequence>NLLARNALAITEKSYENVLENKRLLGQRSYGGRSPKYEIIRMNAEVASRVPTVNEAQTRFDAATETLRKIIDVDLDSKIELTGDFQEKYTDFDYKTLVAAMYEYEPSLQSFSKTIESAEAKVKSKYASFLPTLSAFGSWSYRGGSNEHPFLNNDELDNYSLAGLKVSVPIWEGGEKEAQLSQAKADKEIVVLRKKQLGKNLLLELKKAYLEYQQYKANLAANIEAVNLAQESFQQSQEMFASGQISLTDLNDAELLLTNQRLNKEMTLFSINITLARIEKLITEEYDEREADKKL</sequence>